<name>A0AAU0USQ4_9FIRM</name>
<organism evidence="2 3">
    <name type="scientific">Metallumcola ferriviriculae</name>
    <dbReference type="NCBI Taxonomy" id="3039180"/>
    <lineage>
        <taxon>Bacteria</taxon>
        <taxon>Bacillati</taxon>
        <taxon>Bacillota</taxon>
        <taxon>Clostridia</taxon>
        <taxon>Neomoorellales</taxon>
        <taxon>Desulfitibacteraceae</taxon>
        <taxon>Metallumcola</taxon>
    </lineage>
</organism>
<dbReference type="RefSeq" id="WP_366922669.1">
    <property type="nucleotide sequence ID" value="NZ_CP121694.1"/>
</dbReference>
<keyword evidence="1" id="KW-0812">Transmembrane</keyword>
<keyword evidence="1" id="KW-0472">Membrane</keyword>
<feature type="transmembrane region" description="Helical" evidence="1">
    <location>
        <begin position="63"/>
        <end position="85"/>
    </location>
</feature>
<reference evidence="2 3" key="1">
    <citation type="submission" date="2023-04" db="EMBL/GenBank/DDBJ databases">
        <authorList>
            <person name="Hsu D."/>
        </authorList>
    </citation>
    <scope>NUCLEOTIDE SEQUENCE [LARGE SCALE GENOMIC DNA]</scope>
    <source>
        <strain evidence="2 3">MK1</strain>
    </source>
</reference>
<evidence type="ECO:0000313" key="3">
    <source>
        <dbReference type="Proteomes" id="UP001329915"/>
    </source>
</evidence>
<accession>A0AAU0USQ4</accession>
<gene>
    <name evidence="2" type="ORF">MFMK1_003144</name>
</gene>
<evidence type="ECO:0000313" key="2">
    <source>
        <dbReference type="EMBL" id="WRO23287.1"/>
    </source>
</evidence>
<evidence type="ECO:0000256" key="1">
    <source>
        <dbReference type="SAM" id="Phobius"/>
    </source>
</evidence>
<protein>
    <submittedName>
        <fullName evidence="2">Uncharacterized protein</fullName>
    </submittedName>
</protein>
<dbReference type="AlphaFoldDB" id="A0AAU0USQ4"/>
<keyword evidence="3" id="KW-1185">Reference proteome</keyword>
<sequence>MRKIKPPFKINDRLLLAAFAGFIAALAANLSLYLINQAIIGQNVNMPQVTLGIFLNNEVTNSLLIKVLGVIWSTIVGGVYSLLYLVALELTGWNNLWLKAIIVVNGTWLLGAGFMMNLLNITNYTRDEPLSIAAFYIAHMLFATYLYLLVDNFGQQYKNNKDDLNLKTIKILQQDTRNRNRYGKTIKPKKIK</sequence>
<dbReference type="EMBL" id="CP121694">
    <property type="protein sequence ID" value="WRO23287.1"/>
    <property type="molecule type" value="Genomic_DNA"/>
</dbReference>
<dbReference type="Proteomes" id="UP001329915">
    <property type="component" value="Chromosome"/>
</dbReference>
<feature type="transmembrane region" description="Helical" evidence="1">
    <location>
        <begin position="130"/>
        <end position="150"/>
    </location>
</feature>
<dbReference type="KEGG" id="dbc:MFMK1_003144"/>
<proteinExistence type="predicted"/>
<keyword evidence="1" id="KW-1133">Transmembrane helix</keyword>
<feature type="transmembrane region" description="Helical" evidence="1">
    <location>
        <begin position="97"/>
        <end position="118"/>
    </location>
</feature>